<gene>
    <name evidence="2" type="ORF">DASC09_061390</name>
</gene>
<dbReference type="InterPro" id="IPR000999">
    <property type="entry name" value="RNase_III_dom"/>
</dbReference>
<organism evidence="2 3">
    <name type="scientific">Saccharomycopsis crataegensis</name>
    <dbReference type="NCBI Taxonomy" id="43959"/>
    <lineage>
        <taxon>Eukaryota</taxon>
        <taxon>Fungi</taxon>
        <taxon>Dikarya</taxon>
        <taxon>Ascomycota</taxon>
        <taxon>Saccharomycotina</taxon>
        <taxon>Saccharomycetes</taxon>
        <taxon>Saccharomycopsidaceae</taxon>
        <taxon>Saccharomycopsis</taxon>
    </lineage>
</organism>
<reference evidence="2 3" key="1">
    <citation type="journal article" date="2023" name="Elife">
        <title>Identification of key yeast species and microbe-microbe interactions impacting larval growth of Drosophila in the wild.</title>
        <authorList>
            <person name="Mure A."/>
            <person name="Sugiura Y."/>
            <person name="Maeda R."/>
            <person name="Honda K."/>
            <person name="Sakurai N."/>
            <person name="Takahashi Y."/>
            <person name="Watada M."/>
            <person name="Katoh T."/>
            <person name="Gotoh A."/>
            <person name="Gotoh Y."/>
            <person name="Taniguchi I."/>
            <person name="Nakamura K."/>
            <person name="Hayashi T."/>
            <person name="Katayama T."/>
            <person name="Uemura T."/>
            <person name="Hattori Y."/>
        </authorList>
    </citation>
    <scope>NUCLEOTIDE SEQUENCE [LARGE SCALE GENOMIC DNA]</scope>
    <source>
        <strain evidence="2 3">SC-9</strain>
    </source>
</reference>
<proteinExistence type="predicted"/>
<dbReference type="InterPro" id="IPR040030">
    <property type="entry name" value="Ribosomal_mL57"/>
</dbReference>
<dbReference type="GeneID" id="90076788"/>
<dbReference type="GO" id="GO:0005762">
    <property type="term" value="C:mitochondrial large ribosomal subunit"/>
    <property type="evidence" value="ECO:0007669"/>
    <property type="project" value="InterPro"/>
</dbReference>
<dbReference type="GO" id="GO:0006396">
    <property type="term" value="P:RNA processing"/>
    <property type="evidence" value="ECO:0007669"/>
    <property type="project" value="InterPro"/>
</dbReference>
<comment type="caution">
    <text evidence="2">The sequence shown here is derived from an EMBL/GenBank/DDBJ whole genome shotgun (WGS) entry which is preliminary data.</text>
</comment>
<dbReference type="Proteomes" id="UP001360560">
    <property type="component" value="Unassembled WGS sequence"/>
</dbReference>
<dbReference type="GO" id="GO:0004525">
    <property type="term" value="F:ribonuclease III activity"/>
    <property type="evidence" value="ECO:0007669"/>
    <property type="project" value="InterPro"/>
</dbReference>
<dbReference type="SUPFAM" id="SSF69065">
    <property type="entry name" value="RNase III domain-like"/>
    <property type="match status" value="1"/>
</dbReference>
<sequence>MNSIRLLGVRSFNGSTTQIIPRRTLVNTGSRVRGMLRDPADYLVSSSGRRYPENATGMAPIISNLKNYLSQNSVEGIDDKVLLQVLTHKSFAHGKKPFNEKLSVFGVHLLKEISAIHLIESEASEGASVEGLNVDVLGGTLSKRLLHKSVLAQFTRLNIPGIEKDIFWRNRNLMITDPAVNGENVVLFDTILATVGAVNLIKGKGVASDFIGKAILSGENSLVELAKATISKPQENKSE</sequence>
<accession>A0AAV5QV09</accession>
<dbReference type="InterPro" id="IPR036389">
    <property type="entry name" value="RNase_III_sf"/>
</dbReference>
<name>A0AAV5QV09_9ASCO</name>
<dbReference type="Gene3D" id="1.10.1520.10">
    <property type="entry name" value="Ribonuclease III domain"/>
    <property type="match status" value="1"/>
</dbReference>
<dbReference type="GO" id="GO:0032543">
    <property type="term" value="P:mitochondrial translation"/>
    <property type="evidence" value="ECO:0007669"/>
    <property type="project" value="InterPro"/>
</dbReference>
<evidence type="ECO:0000313" key="3">
    <source>
        <dbReference type="Proteomes" id="UP001360560"/>
    </source>
</evidence>
<dbReference type="EMBL" id="BTFZ01000020">
    <property type="protein sequence ID" value="GMM38800.1"/>
    <property type="molecule type" value="Genomic_DNA"/>
</dbReference>
<dbReference type="Pfam" id="PF14622">
    <property type="entry name" value="Ribonucleas_3_3"/>
    <property type="match status" value="1"/>
</dbReference>
<protein>
    <submittedName>
        <fullName evidence="2">Mitochondrial 54S ribosomal protein YmL15</fullName>
    </submittedName>
</protein>
<evidence type="ECO:0000259" key="1">
    <source>
        <dbReference type="Pfam" id="PF14622"/>
    </source>
</evidence>
<feature type="domain" description="RNase III" evidence="1">
    <location>
        <begin position="78"/>
        <end position="217"/>
    </location>
</feature>
<dbReference type="PANTHER" id="PTHR28160">
    <property type="entry name" value="54S RIBOSOMAL PROTEIN L15, MITOCHONDRIAL"/>
    <property type="match status" value="1"/>
</dbReference>
<keyword evidence="3" id="KW-1185">Reference proteome</keyword>
<evidence type="ECO:0000313" key="2">
    <source>
        <dbReference type="EMBL" id="GMM38800.1"/>
    </source>
</evidence>
<dbReference type="AlphaFoldDB" id="A0AAV5QV09"/>
<keyword evidence="2" id="KW-0687">Ribonucleoprotein</keyword>
<dbReference type="PANTHER" id="PTHR28160:SF1">
    <property type="entry name" value="LARGE RIBOSOMAL SUBUNIT PROTEIN ML57"/>
    <property type="match status" value="1"/>
</dbReference>
<dbReference type="RefSeq" id="XP_064855795.1">
    <property type="nucleotide sequence ID" value="XM_064999723.1"/>
</dbReference>
<dbReference type="GO" id="GO:0003735">
    <property type="term" value="F:structural constituent of ribosome"/>
    <property type="evidence" value="ECO:0007669"/>
    <property type="project" value="InterPro"/>
</dbReference>
<keyword evidence="2" id="KW-0689">Ribosomal protein</keyword>